<dbReference type="InterPro" id="IPR028098">
    <property type="entry name" value="Glyco_trans_4-like_N"/>
</dbReference>
<dbReference type="AlphaFoldDB" id="A0A0G1N5S8"/>
<dbReference type="SUPFAM" id="SSF53756">
    <property type="entry name" value="UDP-Glycosyltransferase/glycogen phosphorylase"/>
    <property type="match status" value="1"/>
</dbReference>
<evidence type="ECO:0000259" key="1">
    <source>
        <dbReference type="Pfam" id="PF00534"/>
    </source>
</evidence>
<evidence type="ECO:0000259" key="2">
    <source>
        <dbReference type="Pfam" id="PF13439"/>
    </source>
</evidence>
<evidence type="ECO:0000313" key="4">
    <source>
        <dbReference type="Proteomes" id="UP000034727"/>
    </source>
</evidence>
<dbReference type="GO" id="GO:0016757">
    <property type="term" value="F:glycosyltransferase activity"/>
    <property type="evidence" value="ECO:0007669"/>
    <property type="project" value="InterPro"/>
</dbReference>
<feature type="domain" description="Glycosyltransferase subfamily 4-like N-terminal" evidence="2">
    <location>
        <begin position="59"/>
        <end position="190"/>
    </location>
</feature>
<sequence>MRVAVLHDYLNQLGGAERVLKSILDIFPGADVYTLLYDEQKTCGIFRGMVKETSFLDRNWIRNRHRAFIPLAPLATRLMRSREKYDLVVSSSAGYAKGIPVDAPCHISYCHTPLRYAWEIEYLKNLPLRPSPLGNTILRPAAWMVARWLRKWDKKAAGRVNVFIANSRFIADKIRAYYGRDAEVVYPPVREDDFYFEPREKQDDYYLMVGRLLYYKCFDVGISAFSAMGKKLVIIGRGPEEEKLKKIANPAFVRFISGVSDSKLRKYYTGARALIFPQVEDFGLVAAEAQMCGLPVLAFQTGGGSEIVENGKTGLLFSEQTPSAIIGAVREFESKKFDRHYIAQYAKKFSEDRFRKELTAAMRKAGAEV</sequence>
<evidence type="ECO:0000313" key="3">
    <source>
        <dbReference type="EMBL" id="KKU15894.1"/>
    </source>
</evidence>
<keyword evidence="3" id="KW-0808">Transferase</keyword>
<dbReference type="InterPro" id="IPR050194">
    <property type="entry name" value="Glycosyltransferase_grp1"/>
</dbReference>
<dbReference type="Pfam" id="PF00534">
    <property type="entry name" value="Glycos_transf_1"/>
    <property type="match status" value="1"/>
</dbReference>
<dbReference type="Proteomes" id="UP000034727">
    <property type="component" value="Unassembled WGS sequence"/>
</dbReference>
<reference evidence="3 4" key="1">
    <citation type="journal article" date="2015" name="Nature">
        <title>rRNA introns, odd ribosomes, and small enigmatic genomes across a large radiation of phyla.</title>
        <authorList>
            <person name="Brown C.T."/>
            <person name="Hug L.A."/>
            <person name="Thomas B.C."/>
            <person name="Sharon I."/>
            <person name="Castelle C.J."/>
            <person name="Singh A."/>
            <person name="Wilkins M.J."/>
            <person name="Williams K.H."/>
            <person name="Banfield J.F."/>
        </authorList>
    </citation>
    <scope>NUCLEOTIDE SEQUENCE [LARGE SCALE GENOMIC DNA]</scope>
</reference>
<dbReference type="EMBL" id="LCLJ01000001">
    <property type="protein sequence ID" value="KKU15894.1"/>
    <property type="molecule type" value="Genomic_DNA"/>
</dbReference>
<accession>A0A0G1N5S8</accession>
<dbReference type="PANTHER" id="PTHR45947:SF3">
    <property type="entry name" value="SULFOQUINOVOSYL TRANSFERASE SQD2"/>
    <property type="match status" value="1"/>
</dbReference>
<protein>
    <submittedName>
        <fullName evidence="3">Glycosyl transferase, group 1</fullName>
    </submittedName>
</protein>
<gene>
    <name evidence="3" type="ORF">UX22_C0001G0036</name>
</gene>
<dbReference type="PATRIC" id="fig|1618663.3.peg.41"/>
<feature type="domain" description="Glycosyl transferase family 1" evidence="1">
    <location>
        <begin position="192"/>
        <end position="348"/>
    </location>
</feature>
<organism evidence="3 4">
    <name type="scientific">Candidatus Jorgensenbacteria bacterium GW2011_GWA2_45_9</name>
    <dbReference type="NCBI Taxonomy" id="1618663"/>
    <lineage>
        <taxon>Bacteria</taxon>
        <taxon>Candidatus Joergenseniibacteriota</taxon>
    </lineage>
</organism>
<proteinExistence type="predicted"/>
<name>A0A0G1N5S8_9BACT</name>
<comment type="caution">
    <text evidence="3">The sequence shown here is derived from an EMBL/GenBank/DDBJ whole genome shotgun (WGS) entry which is preliminary data.</text>
</comment>
<dbReference type="Pfam" id="PF13439">
    <property type="entry name" value="Glyco_transf_4"/>
    <property type="match status" value="1"/>
</dbReference>
<dbReference type="PANTHER" id="PTHR45947">
    <property type="entry name" value="SULFOQUINOVOSYL TRANSFERASE SQD2"/>
    <property type="match status" value="1"/>
</dbReference>
<dbReference type="Gene3D" id="3.40.50.2000">
    <property type="entry name" value="Glycogen Phosphorylase B"/>
    <property type="match status" value="2"/>
</dbReference>
<dbReference type="InterPro" id="IPR001296">
    <property type="entry name" value="Glyco_trans_1"/>
</dbReference>